<evidence type="ECO:0000313" key="8">
    <source>
        <dbReference type="EMBL" id="MFC6361043.1"/>
    </source>
</evidence>
<keyword evidence="3 7" id="KW-0732">Signal</keyword>
<dbReference type="Pfam" id="PF08085">
    <property type="entry name" value="Entericidin"/>
    <property type="match status" value="1"/>
</dbReference>
<comment type="similarity">
    <text evidence="1">Belongs to the EcnA/EcnB lipoprotein family.</text>
</comment>
<keyword evidence="4" id="KW-0472">Membrane</keyword>
<evidence type="ECO:0000313" key="9">
    <source>
        <dbReference type="Proteomes" id="UP001596215"/>
    </source>
</evidence>
<feature type="chain" id="PRO_5045103298" evidence="7">
    <location>
        <begin position="21"/>
        <end position="43"/>
    </location>
</feature>
<accession>A0ABW1VLV4</accession>
<evidence type="ECO:0000256" key="6">
    <source>
        <dbReference type="ARBA" id="ARBA00023288"/>
    </source>
</evidence>
<evidence type="ECO:0000256" key="7">
    <source>
        <dbReference type="SAM" id="SignalP"/>
    </source>
</evidence>
<name>A0ABW1VLV4_9GAMM</name>
<proteinExistence type="inferred from homology"/>
<evidence type="ECO:0000256" key="4">
    <source>
        <dbReference type="ARBA" id="ARBA00023136"/>
    </source>
</evidence>
<evidence type="ECO:0000256" key="5">
    <source>
        <dbReference type="ARBA" id="ARBA00023139"/>
    </source>
</evidence>
<feature type="signal peptide" evidence="7">
    <location>
        <begin position="1"/>
        <end position="20"/>
    </location>
</feature>
<protein>
    <submittedName>
        <fullName evidence="8">Entericidin A/B family lipoprotein</fullName>
    </submittedName>
</protein>
<keyword evidence="9" id="KW-1185">Reference proteome</keyword>
<keyword evidence="5" id="KW-0564">Palmitate</keyword>
<organism evidence="8 9">
    <name type="scientific">Tatumella punctata</name>
    <dbReference type="NCBI Taxonomy" id="399969"/>
    <lineage>
        <taxon>Bacteria</taxon>
        <taxon>Pseudomonadati</taxon>
        <taxon>Pseudomonadota</taxon>
        <taxon>Gammaproteobacteria</taxon>
        <taxon>Enterobacterales</taxon>
        <taxon>Erwiniaceae</taxon>
        <taxon>Tatumella</taxon>
    </lineage>
</organism>
<reference evidence="9" key="1">
    <citation type="journal article" date="2019" name="Int. J. Syst. Evol. Microbiol.">
        <title>The Global Catalogue of Microorganisms (GCM) 10K type strain sequencing project: providing services to taxonomists for standard genome sequencing and annotation.</title>
        <authorList>
            <consortium name="The Broad Institute Genomics Platform"/>
            <consortium name="The Broad Institute Genome Sequencing Center for Infectious Disease"/>
            <person name="Wu L."/>
            <person name="Ma J."/>
        </authorList>
    </citation>
    <scope>NUCLEOTIDE SEQUENCE [LARGE SCALE GENOMIC DNA]</scope>
    <source>
        <strain evidence="9">CGMCC 4.1530</strain>
    </source>
</reference>
<dbReference type="InterPro" id="IPR012556">
    <property type="entry name" value="Entericidin"/>
</dbReference>
<evidence type="ECO:0000256" key="2">
    <source>
        <dbReference type="ARBA" id="ARBA00022475"/>
    </source>
</evidence>
<evidence type="ECO:0000256" key="1">
    <source>
        <dbReference type="ARBA" id="ARBA00010296"/>
    </source>
</evidence>
<evidence type="ECO:0000256" key="3">
    <source>
        <dbReference type="ARBA" id="ARBA00022729"/>
    </source>
</evidence>
<comment type="caution">
    <text evidence="8">The sequence shown here is derived from an EMBL/GenBank/DDBJ whole genome shotgun (WGS) entry which is preliminary data.</text>
</comment>
<dbReference type="Proteomes" id="UP001596215">
    <property type="component" value="Unassembled WGS sequence"/>
</dbReference>
<gene>
    <name evidence="8" type="ORF">ACFP73_02860</name>
</gene>
<sequence length="43" mass="4659">MKKRSLQILLLCLLTSVLSGCNTFHGFGEDVSHLGNAISRVAE</sequence>
<dbReference type="PROSITE" id="PS51257">
    <property type="entry name" value="PROKAR_LIPOPROTEIN"/>
    <property type="match status" value="1"/>
</dbReference>
<dbReference type="RefSeq" id="WP_212707437.1">
    <property type="nucleotide sequence ID" value="NZ_BAAAFW010000050.1"/>
</dbReference>
<dbReference type="EMBL" id="JBHSUC010000002">
    <property type="protein sequence ID" value="MFC6361043.1"/>
    <property type="molecule type" value="Genomic_DNA"/>
</dbReference>
<keyword evidence="6 8" id="KW-0449">Lipoprotein</keyword>
<keyword evidence="2" id="KW-1003">Cell membrane</keyword>